<proteinExistence type="predicted"/>
<dbReference type="RefSeq" id="WP_183320345.1">
    <property type="nucleotide sequence ID" value="NZ_JACHVQ010000001.1"/>
</dbReference>
<protein>
    <submittedName>
        <fullName evidence="1">Uncharacterized protein</fullName>
    </submittedName>
</protein>
<keyword evidence="2" id="KW-1185">Reference proteome</keyword>
<dbReference type="AlphaFoldDB" id="A0A839N4G0"/>
<evidence type="ECO:0000313" key="2">
    <source>
        <dbReference type="Proteomes" id="UP000559182"/>
    </source>
</evidence>
<accession>A0A839N4G0</accession>
<dbReference type="EMBL" id="JACHVQ010000001">
    <property type="protein sequence ID" value="MBB2892197.1"/>
    <property type="molecule type" value="Genomic_DNA"/>
</dbReference>
<reference evidence="1 2" key="1">
    <citation type="submission" date="2020-08" db="EMBL/GenBank/DDBJ databases">
        <title>Sequencing the genomes of 1000 actinobacteria strains.</title>
        <authorList>
            <person name="Klenk H.-P."/>
        </authorList>
    </citation>
    <scope>NUCLEOTIDE SEQUENCE [LARGE SCALE GENOMIC DNA]</scope>
    <source>
        <strain evidence="1 2">DSM 105369</strain>
    </source>
</reference>
<gene>
    <name evidence="1" type="ORF">FHU39_002181</name>
</gene>
<dbReference type="Proteomes" id="UP000559182">
    <property type="component" value="Unassembled WGS sequence"/>
</dbReference>
<evidence type="ECO:0000313" key="1">
    <source>
        <dbReference type="EMBL" id="MBB2892197.1"/>
    </source>
</evidence>
<name>A0A839N4G0_9MICO</name>
<organism evidence="1 2">
    <name type="scientific">Flexivirga oryzae</name>
    <dbReference type="NCBI Taxonomy" id="1794944"/>
    <lineage>
        <taxon>Bacteria</taxon>
        <taxon>Bacillati</taxon>
        <taxon>Actinomycetota</taxon>
        <taxon>Actinomycetes</taxon>
        <taxon>Micrococcales</taxon>
        <taxon>Dermacoccaceae</taxon>
        <taxon>Flexivirga</taxon>
    </lineage>
</organism>
<sequence length="97" mass="10954">MSEAQCPCWCTLDHRNPLLDPHAHEGDVQHGVLVDAWIYADPDDDRDPGTRFGLDIIGSWFTIPGDVRLLDLIVRELTAARERLAQCERQGSLTENE</sequence>
<comment type="caution">
    <text evidence="1">The sequence shown here is derived from an EMBL/GenBank/DDBJ whole genome shotgun (WGS) entry which is preliminary data.</text>
</comment>